<evidence type="ECO:0000313" key="1">
    <source>
        <dbReference type="EMBL" id="MFC6868514.1"/>
    </source>
</evidence>
<comment type="caution">
    <text evidence="1">The sequence shown here is derived from an EMBL/GenBank/DDBJ whole genome shotgun (WGS) entry which is preliminary data.</text>
</comment>
<dbReference type="SUPFAM" id="SSF48452">
    <property type="entry name" value="TPR-like"/>
    <property type="match status" value="1"/>
</dbReference>
<accession>A0ABW2C366</accession>
<evidence type="ECO:0000313" key="2">
    <source>
        <dbReference type="Proteomes" id="UP001596337"/>
    </source>
</evidence>
<dbReference type="Gene3D" id="1.25.40.10">
    <property type="entry name" value="Tetratricopeptide repeat domain"/>
    <property type="match status" value="2"/>
</dbReference>
<gene>
    <name evidence="1" type="ORF">ACFQGD_15335</name>
</gene>
<name>A0ABW2C366_9PSEU</name>
<dbReference type="SUPFAM" id="SSF81901">
    <property type="entry name" value="HCP-like"/>
    <property type="match status" value="1"/>
</dbReference>
<proteinExistence type="predicted"/>
<sequence length="411" mass="44515">MRTTEPPDSPLAELRDRLTRYPADRYPVQHATAQFHLGGLLVEANRIDEARAALACASELFGPRRMPVEHAKALNALGAVHRLTGDLDRAEECFASAERRFAEANLPRERGAAAFNLGLVHRQRQDEATALDWFRLAAELFDEAPAEAAATAREIAASLLATGEPQAALDALRPASERAEKTGDVAARGAVANLRGLAHLALDVPEQAIEDFTLAIAANPRGVRPGEYAMAKANLALACERAEQPDHARLAAAQALGVPDAAEPVRAQATGVLDRVGHRPCALPEVLDTVAEDNWPPLLREELSRWADLSEPDRRAAAGAWIDGQLARPQTAMALAEAWLGGLLELPPDAMERLIRSTLAALASKEHADAFRRTVSSAMIHFHVPQWMRLRDTFASVAAEFDGASAWERWG</sequence>
<dbReference type="Proteomes" id="UP001596337">
    <property type="component" value="Unassembled WGS sequence"/>
</dbReference>
<dbReference type="SMART" id="SM00028">
    <property type="entry name" value="TPR"/>
    <property type="match status" value="5"/>
</dbReference>
<keyword evidence="2" id="KW-1185">Reference proteome</keyword>
<dbReference type="InterPro" id="IPR019734">
    <property type="entry name" value="TPR_rpt"/>
</dbReference>
<dbReference type="EMBL" id="JBHSXX010000001">
    <property type="protein sequence ID" value="MFC6868514.1"/>
    <property type="molecule type" value="Genomic_DNA"/>
</dbReference>
<dbReference type="Pfam" id="PF13424">
    <property type="entry name" value="TPR_12"/>
    <property type="match status" value="1"/>
</dbReference>
<reference evidence="2" key="1">
    <citation type="journal article" date="2019" name="Int. J. Syst. Evol. Microbiol.">
        <title>The Global Catalogue of Microorganisms (GCM) 10K type strain sequencing project: providing services to taxonomists for standard genome sequencing and annotation.</title>
        <authorList>
            <consortium name="The Broad Institute Genomics Platform"/>
            <consortium name="The Broad Institute Genome Sequencing Center for Infectious Disease"/>
            <person name="Wu L."/>
            <person name="Ma J."/>
        </authorList>
    </citation>
    <scope>NUCLEOTIDE SEQUENCE [LARGE SCALE GENOMIC DNA]</scope>
    <source>
        <strain evidence="2">KCTC 32255</strain>
    </source>
</reference>
<dbReference type="InterPro" id="IPR011990">
    <property type="entry name" value="TPR-like_helical_dom_sf"/>
</dbReference>
<organism evidence="1 2">
    <name type="scientific">Haloechinothrix salitolerans</name>
    <dbReference type="NCBI Taxonomy" id="926830"/>
    <lineage>
        <taxon>Bacteria</taxon>
        <taxon>Bacillati</taxon>
        <taxon>Actinomycetota</taxon>
        <taxon>Actinomycetes</taxon>
        <taxon>Pseudonocardiales</taxon>
        <taxon>Pseudonocardiaceae</taxon>
        <taxon>Haloechinothrix</taxon>
    </lineage>
</organism>
<dbReference type="RefSeq" id="WP_345392662.1">
    <property type="nucleotide sequence ID" value="NZ_BAABLA010000011.1"/>
</dbReference>
<protein>
    <submittedName>
        <fullName evidence="1">Tetratricopeptide repeat protein</fullName>
    </submittedName>
</protein>